<feature type="signal peptide" evidence="1">
    <location>
        <begin position="1"/>
        <end position="25"/>
    </location>
</feature>
<evidence type="ECO:0000313" key="3">
    <source>
        <dbReference type="Proteomes" id="UP000253940"/>
    </source>
</evidence>
<dbReference type="OrthoDB" id="9777400at2"/>
<keyword evidence="1" id="KW-0732">Signal</keyword>
<evidence type="ECO:0000313" key="2">
    <source>
        <dbReference type="EMBL" id="AXI01569.1"/>
    </source>
</evidence>
<name>A0A345P2R0_9GAMM</name>
<dbReference type="Proteomes" id="UP000253940">
    <property type="component" value="Chromosome"/>
</dbReference>
<dbReference type="EMBL" id="CP031222">
    <property type="protein sequence ID" value="AXI01569.1"/>
    <property type="molecule type" value="Genomic_DNA"/>
</dbReference>
<gene>
    <name evidence="2" type="ORF">HYN46_00845</name>
</gene>
<dbReference type="SUPFAM" id="SSF48452">
    <property type="entry name" value="TPR-like"/>
    <property type="match status" value="1"/>
</dbReference>
<accession>A0A345P2R0</accession>
<dbReference type="AlphaFoldDB" id="A0A345P2R0"/>
<evidence type="ECO:0008006" key="4">
    <source>
        <dbReference type="Google" id="ProtNLM"/>
    </source>
</evidence>
<dbReference type="Gene3D" id="1.25.40.10">
    <property type="entry name" value="Tetratricopeptide repeat domain"/>
    <property type="match status" value="1"/>
</dbReference>
<keyword evidence="3" id="KW-1185">Reference proteome</keyword>
<dbReference type="RefSeq" id="WP_114897679.1">
    <property type="nucleotide sequence ID" value="NZ_CP031222.1"/>
</dbReference>
<dbReference type="InterPro" id="IPR011990">
    <property type="entry name" value="TPR-like_helical_dom_sf"/>
</dbReference>
<protein>
    <recommendedName>
        <fullName evidence="4">Tetratricopeptide repeat protein</fullName>
    </recommendedName>
</protein>
<organism evidence="2 3">
    <name type="scientific">Aquirhabdus parva</name>
    <dbReference type="NCBI Taxonomy" id="2283318"/>
    <lineage>
        <taxon>Bacteria</taxon>
        <taxon>Pseudomonadati</taxon>
        <taxon>Pseudomonadota</taxon>
        <taxon>Gammaproteobacteria</taxon>
        <taxon>Moraxellales</taxon>
        <taxon>Moraxellaceae</taxon>
        <taxon>Aquirhabdus</taxon>
    </lineage>
</organism>
<dbReference type="KEGG" id="mbah:HYN46_00845"/>
<evidence type="ECO:0000256" key="1">
    <source>
        <dbReference type="SAM" id="SignalP"/>
    </source>
</evidence>
<feature type="chain" id="PRO_5016913597" description="Tetratricopeptide repeat protein" evidence="1">
    <location>
        <begin position="26"/>
        <end position="386"/>
    </location>
</feature>
<reference evidence="2 3" key="1">
    <citation type="submission" date="2018-07" db="EMBL/GenBank/DDBJ databases">
        <title>Genome sequencing of Moraxellaceae gen. HYN0046.</title>
        <authorList>
            <person name="Kim M."/>
            <person name="Yi H."/>
        </authorList>
    </citation>
    <scope>NUCLEOTIDE SEQUENCE [LARGE SCALE GENOMIC DNA]</scope>
    <source>
        <strain evidence="2 3">HYN0046</strain>
    </source>
</reference>
<sequence length="386" mass="43861">MRQRLDWAKFLSISLLAFAMTQTWAEVYRPAQDSEVIDTLPAGSPTFQSRTRLISSVQQPFTRVEPEIRTLLAQSYAQGDPRALGQAESLIEPYNKETSPSVRILRANILQASHRFDDAKAELQAILKSIPNQPDALLMLSSIDLVQGHFDEARGSCDHLRDMGLLVLRFACFAQIDAMTGKLQESRDTLLKLKQMNNGLTTEQQRWINLMLADIALRLNDAVLAKSVFEQLDIETAPSLMARADWLIAHHEWEKTQRLLASHTENDSLLLRLVMSEVRLKDPQASAHFKLLSERIRVWNERGETAHQREEAMYALMLRPPEKSLALARTNWQKQRETADVGVYANAALYAHSRADLQVIQDWIKKTGFEYPRLTQVVAQALQAGH</sequence>
<proteinExistence type="predicted"/>